<dbReference type="Proteomes" id="UP001201873">
    <property type="component" value="Unassembled WGS sequence"/>
</dbReference>
<dbReference type="PANTHER" id="PTHR43364:SF4">
    <property type="entry name" value="NAD(P)-LINKED OXIDOREDUCTASE SUPERFAMILY PROTEIN"/>
    <property type="match status" value="1"/>
</dbReference>
<evidence type="ECO:0000313" key="3">
    <source>
        <dbReference type="EMBL" id="MCK9878210.1"/>
    </source>
</evidence>
<evidence type="ECO:0000313" key="4">
    <source>
        <dbReference type="Proteomes" id="UP001201873"/>
    </source>
</evidence>
<sequence>MCYSPLAAGQLTGWRDTPRVLGRRRMGMMSPLPGPTLRAARAALDLVALDLVARAHGVSMAPVALAWLLAQPGVTSVIVGPSRLEQLEDNLGAASLVLTEEELRSLDAATQPEPIYPGTLDRALGALAERSSSWTKPRS</sequence>
<dbReference type="Pfam" id="PF00248">
    <property type="entry name" value="Aldo_ket_red"/>
    <property type="match status" value="1"/>
</dbReference>
<dbReference type="InterPro" id="IPR036812">
    <property type="entry name" value="NAD(P)_OxRdtase_dom_sf"/>
</dbReference>
<protein>
    <submittedName>
        <fullName evidence="3">Aldo/keto reductase</fullName>
    </submittedName>
</protein>
<feature type="domain" description="NADP-dependent oxidoreductase" evidence="2">
    <location>
        <begin position="1"/>
        <end position="109"/>
    </location>
</feature>
<keyword evidence="4" id="KW-1185">Reference proteome</keyword>
<dbReference type="SUPFAM" id="SSF51430">
    <property type="entry name" value="NAD(P)-linked oxidoreductase"/>
    <property type="match status" value="1"/>
</dbReference>
<comment type="caution">
    <text evidence="3">The sequence shown here is derived from an EMBL/GenBank/DDBJ whole genome shotgun (WGS) entry which is preliminary data.</text>
</comment>
<proteinExistence type="predicted"/>
<keyword evidence="1" id="KW-0560">Oxidoreductase</keyword>
<dbReference type="InterPro" id="IPR050523">
    <property type="entry name" value="AKR_Detox_Biosynth"/>
</dbReference>
<dbReference type="PANTHER" id="PTHR43364">
    <property type="entry name" value="NADH-SPECIFIC METHYLGLYOXAL REDUCTASE-RELATED"/>
    <property type="match status" value="1"/>
</dbReference>
<evidence type="ECO:0000256" key="1">
    <source>
        <dbReference type="ARBA" id="ARBA00023002"/>
    </source>
</evidence>
<gene>
    <name evidence="3" type="ORF">MXD59_20975</name>
</gene>
<name>A0ABT0K350_9ACTN</name>
<accession>A0ABT0K350</accession>
<dbReference type="EMBL" id="JALKFT010000029">
    <property type="protein sequence ID" value="MCK9878210.1"/>
    <property type="molecule type" value="Genomic_DNA"/>
</dbReference>
<evidence type="ECO:0000259" key="2">
    <source>
        <dbReference type="Pfam" id="PF00248"/>
    </source>
</evidence>
<organism evidence="3 4">
    <name type="scientific">Frankia umida</name>
    <dbReference type="NCBI Taxonomy" id="573489"/>
    <lineage>
        <taxon>Bacteria</taxon>
        <taxon>Bacillati</taxon>
        <taxon>Actinomycetota</taxon>
        <taxon>Actinomycetes</taxon>
        <taxon>Frankiales</taxon>
        <taxon>Frankiaceae</taxon>
        <taxon>Frankia</taxon>
    </lineage>
</organism>
<reference evidence="3 4" key="1">
    <citation type="submission" date="2022-04" db="EMBL/GenBank/DDBJ databases">
        <title>Genome diversity in the genus Frankia.</title>
        <authorList>
            <person name="Carlos-Shanley C."/>
            <person name="Hahn D."/>
        </authorList>
    </citation>
    <scope>NUCLEOTIDE SEQUENCE [LARGE SCALE GENOMIC DNA]</scope>
    <source>
        <strain evidence="3 4">Ag45/Mut15</strain>
    </source>
</reference>
<dbReference type="InterPro" id="IPR023210">
    <property type="entry name" value="NADP_OxRdtase_dom"/>
</dbReference>
<dbReference type="Gene3D" id="3.20.20.100">
    <property type="entry name" value="NADP-dependent oxidoreductase domain"/>
    <property type="match status" value="1"/>
</dbReference>